<keyword evidence="1" id="KW-0378">Hydrolase</keyword>
<organism evidence="5 6">
    <name type="scientific">Ructibacterium gallinarum</name>
    <dbReference type="NCBI Taxonomy" id="2779355"/>
    <lineage>
        <taxon>Bacteria</taxon>
        <taxon>Bacillati</taxon>
        <taxon>Bacillota</taxon>
        <taxon>Clostridia</taxon>
        <taxon>Eubacteriales</taxon>
        <taxon>Oscillospiraceae</taxon>
        <taxon>Ructibacterium</taxon>
    </lineage>
</organism>
<dbReference type="SUPFAM" id="SSF51445">
    <property type="entry name" value="(Trans)glycosidases"/>
    <property type="match status" value="1"/>
</dbReference>
<evidence type="ECO:0000313" key="6">
    <source>
        <dbReference type="Proteomes" id="UP000806542"/>
    </source>
</evidence>
<proteinExistence type="predicted"/>
<dbReference type="EMBL" id="JADCKB010000018">
    <property type="protein sequence ID" value="MBE5040571.1"/>
    <property type="molecule type" value="Genomic_DNA"/>
</dbReference>
<sequence length="441" mass="52194">MNRNKIMCSFREQADMMEDRINLGIESNRKGYIRLNFIDSEGKPINGVSVKIRQKSHHFKFGCNLFKYKCFDSEEENLLYEQKFLGLFNLAVAPFYWNDFEPQKGKPRFEKDSVWIDRRPPSEAVLEFCAENSIEAKGHPLFWPVMSPEWLPENWDGLKHYITKRLKEIATRYDGVIKSFDCINEATTVVLRDHEPHIIEGHYRNFNPLSGNYPEWVFKQTDRFFAESRLVLNETTALSWGSYNKELSNYYLLAEKLIKSGCRVDTIGLQYHNFCAPDNMEELANWAYNPIRLFKVMDCYGNLQRPLSVSEITVPGYDDDMQAEVLYNLYRIWFSHPNMESIIYWNLGDNCAIKKNETWTEQKYMSGLVRNDFSEKPSYKVLDRLINKEWQTNAEYDSRENFLYAKCFYGKYEIEVCKGNTRIKKEIDFTPTGYDEFYIVL</sequence>
<evidence type="ECO:0000313" key="5">
    <source>
        <dbReference type="EMBL" id="MBE5040571.1"/>
    </source>
</evidence>
<dbReference type="InterPro" id="IPR044846">
    <property type="entry name" value="GH10"/>
</dbReference>
<evidence type="ECO:0000256" key="3">
    <source>
        <dbReference type="ARBA" id="ARBA00023326"/>
    </source>
</evidence>
<dbReference type="PROSITE" id="PS51760">
    <property type="entry name" value="GH10_2"/>
    <property type="match status" value="1"/>
</dbReference>
<dbReference type="PANTHER" id="PTHR31490">
    <property type="entry name" value="GLYCOSYL HYDROLASE"/>
    <property type="match status" value="1"/>
</dbReference>
<dbReference type="PANTHER" id="PTHR31490:SF1">
    <property type="entry name" value="ENDO-1,4-BETA-XYLANASE 1"/>
    <property type="match status" value="1"/>
</dbReference>
<dbReference type="GO" id="GO:0004553">
    <property type="term" value="F:hydrolase activity, hydrolyzing O-glycosyl compounds"/>
    <property type="evidence" value="ECO:0007669"/>
    <property type="project" value="InterPro"/>
</dbReference>
<keyword evidence="2" id="KW-0119">Carbohydrate metabolism</keyword>
<dbReference type="Gene3D" id="3.20.20.80">
    <property type="entry name" value="Glycosidases"/>
    <property type="match status" value="1"/>
</dbReference>
<keyword evidence="6" id="KW-1185">Reference proteome</keyword>
<accession>A0A9D5R8M4</accession>
<dbReference type="InterPro" id="IPR017853">
    <property type="entry name" value="GH"/>
</dbReference>
<comment type="caution">
    <text evidence="5">The sequence shown here is derived from an EMBL/GenBank/DDBJ whole genome shotgun (WGS) entry which is preliminary data.</text>
</comment>
<feature type="domain" description="GH10" evidence="4">
    <location>
        <begin position="72"/>
        <end position="385"/>
    </location>
</feature>
<dbReference type="GO" id="GO:0000272">
    <property type="term" value="P:polysaccharide catabolic process"/>
    <property type="evidence" value="ECO:0007669"/>
    <property type="project" value="UniProtKB-KW"/>
</dbReference>
<gene>
    <name evidence="5" type="ORF">INF28_08870</name>
</gene>
<evidence type="ECO:0000259" key="4">
    <source>
        <dbReference type="PROSITE" id="PS51760"/>
    </source>
</evidence>
<evidence type="ECO:0000256" key="2">
    <source>
        <dbReference type="ARBA" id="ARBA00023277"/>
    </source>
</evidence>
<evidence type="ECO:0000256" key="1">
    <source>
        <dbReference type="ARBA" id="ARBA00022801"/>
    </source>
</evidence>
<reference evidence="5" key="1">
    <citation type="submission" date="2020-10" db="EMBL/GenBank/DDBJ databases">
        <title>ChiBAC.</title>
        <authorList>
            <person name="Zenner C."/>
            <person name="Hitch T.C.A."/>
            <person name="Clavel T."/>
        </authorList>
    </citation>
    <scope>NUCLEOTIDE SEQUENCE</scope>
    <source>
        <strain evidence="5">DSM 107454</strain>
    </source>
</reference>
<dbReference type="Proteomes" id="UP000806542">
    <property type="component" value="Unassembled WGS sequence"/>
</dbReference>
<dbReference type="InterPro" id="IPR001000">
    <property type="entry name" value="GH10_dom"/>
</dbReference>
<dbReference type="RefSeq" id="WP_226393124.1">
    <property type="nucleotide sequence ID" value="NZ_JADCKB010000018.1"/>
</dbReference>
<name>A0A9D5R8M4_9FIRM</name>
<dbReference type="AlphaFoldDB" id="A0A9D5R8M4"/>
<keyword evidence="3" id="KW-0624">Polysaccharide degradation</keyword>
<dbReference type="Pfam" id="PF00331">
    <property type="entry name" value="Glyco_hydro_10"/>
    <property type="match status" value="1"/>
</dbReference>
<protein>
    <submittedName>
        <fullName evidence="5">Endo-1,4-beta-xylanase</fullName>
    </submittedName>
</protein>